<evidence type="ECO:0000256" key="1">
    <source>
        <dbReference type="SAM" id="Phobius"/>
    </source>
</evidence>
<keyword evidence="1" id="KW-1133">Transmembrane helix</keyword>
<dbReference type="Proteomes" id="UP000184694">
    <property type="component" value="Unassembled WGS sequence"/>
</dbReference>
<organism evidence="2 3">
    <name type="scientific">Halodesulfovibrio marinisediminis DSM 17456</name>
    <dbReference type="NCBI Taxonomy" id="1121457"/>
    <lineage>
        <taxon>Bacteria</taxon>
        <taxon>Pseudomonadati</taxon>
        <taxon>Thermodesulfobacteriota</taxon>
        <taxon>Desulfovibrionia</taxon>
        <taxon>Desulfovibrionales</taxon>
        <taxon>Desulfovibrionaceae</taxon>
        <taxon>Halodesulfovibrio</taxon>
    </lineage>
</organism>
<evidence type="ECO:0000313" key="3">
    <source>
        <dbReference type="Proteomes" id="UP000184694"/>
    </source>
</evidence>
<sequence>MKEFSEKLLLVAAGAAVGAIGYLAWKNRDELHDLLDLVLDKGKELVEQQVEDLGGVPTVSTPPEEGVK</sequence>
<dbReference type="EMBL" id="FSRG01000004">
    <property type="protein sequence ID" value="SIN98958.1"/>
    <property type="molecule type" value="Genomic_DNA"/>
</dbReference>
<reference evidence="3" key="1">
    <citation type="submission" date="2016-11" db="EMBL/GenBank/DDBJ databases">
        <authorList>
            <person name="Varghese N."/>
            <person name="Submissions S."/>
        </authorList>
    </citation>
    <scope>NUCLEOTIDE SEQUENCE [LARGE SCALE GENOMIC DNA]</scope>
    <source>
        <strain evidence="3">DSM 17456</strain>
    </source>
</reference>
<keyword evidence="1" id="KW-0472">Membrane</keyword>
<name>A0A1N6FUM8_9BACT</name>
<keyword evidence="1" id="KW-0812">Transmembrane</keyword>
<accession>A0A1N6FUM8</accession>
<gene>
    <name evidence="2" type="ORF">SAMN02745161_1522</name>
</gene>
<feature type="transmembrane region" description="Helical" evidence="1">
    <location>
        <begin position="7"/>
        <end position="25"/>
    </location>
</feature>
<evidence type="ECO:0000313" key="2">
    <source>
        <dbReference type="EMBL" id="SIN98958.1"/>
    </source>
</evidence>
<dbReference type="RefSeq" id="WP_074216319.1">
    <property type="nucleotide sequence ID" value="NZ_FSRG01000004.1"/>
</dbReference>
<proteinExistence type="predicted"/>
<dbReference type="STRING" id="1121457.SAMN02745161_1522"/>
<dbReference type="AlphaFoldDB" id="A0A1N6FUM8"/>
<keyword evidence="3" id="KW-1185">Reference proteome</keyword>
<protein>
    <submittedName>
        <fullName evidence="2">Uncharacterized protein</fullName>
    </submittedName>
</protein>